<keyword evidence="15" id="KW-1185">Reference proteome</keyword>
<evidence type="ECO:0000256" key="12">
    <source>
        <dbReference type="SAM" id="MobiDB-lite"/>
    </source>
</evidence>
<dbReference type="GO" id="GO:0008270">
    <property type="term" value="F:zinc ion binding"/>
    <property type="evidence" value="ECO:0007669"/>
    <property type="project" value="InterPro"/>
</dbReference>
<dbReference type="PANTHER" id="PTHR11705">
    <property type="entry name" value="PROTEASE FAMILY M14 CARBOXYPEPTIDASE A,B"/>
    <property type="match status" value="1"/>
</dbReference>
<evidence type="ECO:0000256" key="5">
    <source>
        <dbReference type="ARBA" id="ARBA00022723"/>
    </source>
</evidence>
<comment type="cofactor">
    <cofactor evidence="1">
        <name>Zn(2+)</name>
        <dbReference type="ChEBI" id="CHEBI:29105"/>
    </cofactor>
</comment>
<feature type="compositionally biased region" description="Basic residues" evidence="12">
    <location>
        <begin position="368"/>
        <end position="377"/>
    </location>
</feature>
<evidence type="ECO:0000256" key="1">
    <source>
        <dbReference type="ARBA" id="ARBA00001947"/>
    </source>
</evidence>
<feature type="compositionally biased region" description="Basic residues" evidence="12">
    <location>
        <begin position="213"/>
        <end position="241"/>
    </location>
</feature>
<protein>
    <recommendedName>
        <fullName evidence="13">Peptidase M14 domain-containing protein</fullName>
    </recommendedName>
</protein>
<keyword evidence="10" id="KW-1015">Disulfide bond</keyword>
<dbReference type="InterPro" id="IPR036990">
    <property type="entry name" value="M14A-like_propep"/>
</dbReference>
<dbReference type="Proteomes" id="UP000268093">
    <property type="component" value="Unassembled WGS sequence"/>
</dbReference>
<comment type="similarity">
    <text evidence="2 11">Belongs to the peptidase M14 family.</text>
</comment>
<keyword evidence="6" id="KW-0732">Signal</keyword>
<feature type="region of interest" description="Disordered" evidence="12">
    <location>
        <begin position="342"/>
        <end position="377"/>
    </location>
</feature>
<keyword evidence="8" id="KW-0862">Zinc</keyword>
<evidence type="ECO:0000256" key="9">
    <source>
        <dbReference type="ARBA" id="ARBA00023049"/>
    </source>
</evidence>
<evidence type="ECO:0000256" key="6">
    <source>
        <dbReference type="ARBA" id="ARBA00022729"/>
    </source>
</evidence>
<evidence type="ECO:0000256" key="10">
    <source>
        <dbReference type="ARBA" id="ARBA00023157"/>
    </source>
</evidence>
<dbReference type="SUPFAM" id="SSF54897">
    <property type="entry name" value="Protease propeptides/inhibitors"/>
    <property type="match status" value="1"/>
</dbReference>
<dbReference type="GO" id="GO:0004181">
    <property type="term" value="F:metallocarboxypeptidase activity"/>
    <property type="evidence" value="ECO:0007669"/>
    <property type="project" value="InterPro"/>
</dbReference>
<name>A0A433DHK7_9FUNG</name>
<organism evidence="14 15">
    <name type="scientific">Jimgerdemannia flammicorona</name>
    <dbReference type="NCBI Taxonomy" id="994334"/>
    <lineage>
        <taxon>Eukaryota</taxon>
        <taxon>Fungi</taxon>
        <taxon>Fungi incertae sedis</taxon>
        <taxon>Mucoromycota</taxon>
        <taxon>Mucoromycotina</taxon>
        <taxon>Endogonomycetes</taxon>
        <taxon>Endogonales</taxon>
        <taxon>Endogonaceae</taxon>
        <taxon>Jimgerdemannia</taxon>
    </lineage>
</organism>
<dbReference type="GO" id="GO:0005615">
    <property type="term" value="C:extracellular space"/>
    <property type="evidence" value="ECO:0007669"/>
    <property type="project" value="TreeGrafter"/>
</dbReference>
<dbReference type="Gene3D" id="3.40.630.10">
    <property type="entry name" value="Zn peptidases"/>
    <property type="match status" value="2"/>
</dbReference>
<dbReference type="SUPFAM" id="SSF53187">
    <property type="entry name" value="Zn-dependent exopeptidases"/>
    <property type="match status" value="2"/>
</dbReference>
<feature type="region of interest" description="Disordered" evidence="12">
    <location>
        <begin position="196"/>
        <end position="241"/>
    </location>
</feature>
<dbReference type="Pfam" id="PF00246">
    <property type="entry name" value="Peptidase_M14"/>
    <property type="match status" value="2"/>
</dbReference>
<evidence type="ECO:0000256" key="3">
    <source>
        <dbReference type="ARBA" id="ARBA00022645"/>
    </source>
</evidence>
<keyword evidence="4" id="KW-0645">Protease</keyword>
<accession>A0A433DHK7</accession>
<feature type="domain" description="Peptidase M14" evidence="13">
    <location>
        <begin position="153"/>
        <end position="621"/>
    </location>
</feature>
<comment type="caution">
    <text evidence="14">The sequence shown here is derived from an EMBL/GenBank/DDBJ whole genome shotgun (WGS) entry which is preliminary data.</text>
</comment>
<dbReference type="CDD" id="cd03860">
    <property type="entry name" value="M14_CP_A-B_like"/>
    <property type="match status" value="1"/>
</dbReference>
<keyword evidence="3" id="KW-0121">Carboxypeptidase</keyword>
<dbReference type="FunFam" id="3.40.630.10:FF:000084">
    <property type="entry name" value="Carboxypeptidase B2"/>
    <property type="match status" value="1"/>
</dbReference>
<keyword evidence="9" id="KW-0482">Metalloprotease</keyword>
<sequence length="627" mass="71238">MKRDESMALSFALTRSFTYELAFLPEDSAVGVGDEQPILYLGDKGAAKDPIRFDGHQVVSIEIRNRHELERLVAAVEIYNLDPWTPLRLGAVHLRLPPTFPPAVLGRTLSLPVTVIHADVQSLIDSIPTNFTSSSVSGSVEDDPSKDMSFFQEYHTWDEIANFTRSLAEAYPNIVKLISIGETYEGREILGVRIFGGKEGSDDSDDDSDDEKKKHHKHHKLHHKKHHKHHQKHHHPKNKMHGHYVYRPAAPVPKPSPLENYLPPETYLSSEDYVDPEDYMDSMPAIETGAPHEGEQVSKKPPPVPVVRLREFREEMREILGFDADTAVDEVEVEGVYLDEMEEDEEADEEIVGEEEEEEAEKSEGPNRRHGRTRYVRAGKRRADSRHIKEIAVVTYFMHQLATLYDRDHHVTRLVDAFEWTFVPVLNVDGYIYAHENNRMWRKNRQPTSFPFCYGIDTNRNWGYKWNNGGSSSNPCNEAYMGSEAFSAPEPRAMSDYIIERGNVVSYIDFHSFGQLWMTPFGGDCNERPADNEDILELALGASRALQHVHDRKYAVGAVCELIYQASGGSLDWTYARGGAKYSYAVELRDTGTHGFLLPPDEIVPTGEEALAAVLHLGEFIRQREKK</sequence>
<dbReference type="InterPro" id="IPR000834">
    <property type="entry name" value="Peptidase_M14"/>
</dbReference>
<dbReference type="PANTHER" id="PTHR11705:SF143">
    <property type="entry name" value="SLL0236 PROTEIN"/>
    <property type="match status" value="1"/>
</dbReference>
<dbReference type="AlphaFoldDB" id="A0A433DHK7"/>
<evidence type="ECO:0000256" key="11">
    <source>
        <dbReference type="PROSITE-ProRule" id="PRU01379"/>
    </source>
</evidence>
<dbReference type="EMBL" id="RBNI01001542">
    <property type="protein sequence ID" value="RUP50331.1"/>
    <property type="molecule type" value="Genomic_DNA"/>
</dbReference>
<reference evidence="14 15" key="1">
    <citation type="journal article" date="2018" name="New Phytol.">
        <title>Phylogenomics of Endogonaceae and evolution of mycorrhizas within Mucoromycota.</title>
        <authorList>
            <person name="Chang Y."/>
            <person name="Desiro A."/>
            <person name="Na H."/>
            <person name="Sandor L."/>
            <person name="Lipzen A."/>
            <person name="Clum A."/>
            <person name="Barry K."/>
            <person name="Grigoriev I.V."/>
            <person name="Martin F.M."/>
            <person name="Stajich J.E."/>
            <person name="Smith M.E."/>
            <person name="Bonito G."/>
            <person name="Spatafora J.W."/>
        </authorList>
    </citation>
    <scope>NUCLEOTIDE SEQUENCE [LARGE SCALE GENOMIC DNA]</scope>
    <source>
        <strain evidence="14 15">GMNB39</strain>
    </source>
</reference>
<dbReference type="PROSITE" id="PS52035">
    <property type="entry name" value="PEPTIDASE_M14"/>
    <property type="match status" value="1"/>
</dbReference>
<dbReference type="GO" id="GO:0006508">
    <property type="term" value="P:proteolysis"/>
    <property type="evidence" value="ECO:0007669"/>
    <property type="project" value="UniProtKB-KW"/>
</dbReference>
<evidence type="ECO:0000256" key="4">
    <source>
        <dbReference type="ARBA" id="ARBA00022670"/>
    </source>
</evidence>
<evidence type="ECO:0000256" key="8">
    <source>
        <dbReference type="ARBA" id="ARBA00022833"/>
    </source>
</evidence>
<evidence type="ECO:0000256" key="7">
    <source>
        <dbReference type="ARBA" id="ARBA00022801"/>
    </source>
</evidence>
<keyword evidence="5" id="KW-0479">Metal-binding</keyword>
<gene>
    <name evidence="14" type="ORF">BC936DRAFT_139609</name>
</gene>
<evidence type="ECO:0000313" key="15">
    <source>
        <dbReference type="Proteomes" id="UP000268093"/>
    </source>
</evidence>
<evidence type="ECO:0000256" key="2">
    <source>
        <dbReference type="ARBA" id="ARBA00005988"/>
    </source>
</evidence>
<dbReference type="OrthoDB" id="3626597at2759"/>
<feature type="active site" description="Proton donor/acceptor" evidence="11">
    <location>
        <position position="587"/>
    </location>
</feature>
<proteinExistence type="inferred from homology"/>
<keyword evidence="7" id="KW-0378">Hydrolase</keyword>
<dbReference type="Gene3D" id="3.30.70.340">
    <property type="entry name" value="Metallocarboxypeptidase-like"/>
    <property type="match status" value="1"/>
</dbReference>
<evidence type="ECO:0000313" key="14">
    <source>
        <dbReference type="EMBL" id="RUP50331.1"/>
    </source>
</evidence>
<feature type="compositionally biased region" description="Acidic residues" evidence="12">
    <location>
        <begin position="342"/>
        <end position="361"/>
    </location>
</feature>
<dbReference type="SMART" id="SM00631">
    <property type="entry name" value="Zn_pept"/>
    <property type="match status" value="1"/>
</dbReference>
<evidence type="ECO:0000259" key="13">
    <source>
        <dbReference type="PROSITE" id="PS52035"/>
    </source>
</evidence>